<keyword evidence="6" id="KW-1133">Transmembrane helix</keyword>
<evidence type="ECO:0000256" key="6">
    <source>
        <dbReference type="ARBA" id="ARBA00022989"/>
    </source>
</evidence>
<evidence type="ECO:0000313" key="13">
    <source>
        <dbReference type="Ensembl" id="ENSOANP00000007062.2"/>
    </source>
</evidence>
<evidence type="ECO:0000256" key="3">
    <source>
        <dbReference type="ARBA" id="ARBA00022475"/>
    </source>
</evidence>
<keyword evidence="5 11" id="KW-0732">Signal</keyword>
<feature type="chain" id="PRO_5028408850" evidence="11">
    <location>
        <begin position="23"/>
        <end position="720"/>
    </location>
</feature>
<keyword evidence="3" id="KW-1003">Cell membrane</keyword>
<keyword evidence="9" id="KW-0325">Glycoprotein</keyword>
<dbReference type="AlphaFoldDB" id="F7DWV9"/>
<evidence type="ECO:0000256" key="4">
    <source>
        <dbReference type="ARBA" id="ARBA00022692"/>
    </source>
</evidence>
<dbReference type="eggNOG" id="ENOG502QU0I">
    <property type="taxonomic scope" value="Eukaryota"/>
</dbReference>
<dbReference type="GO" id="GO:0030368">
    <property type="term" value="F:interleukin-17 receptor activity"/>
    <property type="evidence" value="ECO:0000318"/>
    <property type="project" value="GO_Central"/>
</dbReference>
<dbReference type="GO" id="GO:0006954">
    <property type="term" value="P:inflammatory response"/>
    <property type="evidence" value="ECO:0007669"/>
    <property type="project" value="UniProtKB-KW"/>
</dbReference>
<keyword evidence="10" id="KW-0395">Inflammatory response</keyword>
<dbReference type="RefSeq" id="XP_028905788.1">
    <property type="nucleotide sequence ID" value="XM_029049955.2"/>
</dbReference>
<evidence type="ECO:0000256" key="11">
    <source>
        <dbReference type="SAM" id="SignalP"/>
    </source>
</evidence>
<evidence type="ECO:0000259" key="12">
    <source>
        <dbReference type="PROSITE" id="PS51534"/>
    </source>
</evidence>
<evidence type="ECO:0000256" key="9">
    <source>
        <dbReference type="ARBA" id="ARBA00023180"/>
    </source>
</evidence>
<dbReference type="Proteomes" id="UP000002279">
    <property type="component" value="Chromosome X1"/>
</dbReference>
<evidence type="ECO:0000256" key="10">
    <source>
        <dbReference type="ARBA" id="ARBA00023198"/>
    </source>
</evidence>
<sequence>MGSPVPAVLLLALLILRNFTVSAPTSFPYLLQRGPRCRLAANTDESFIESPRQPRSALTLRLGQRCPLAWRCPPCLHIRLVLDTSGFWSFQGVELYFLVLKSNVSHKLHFSWRNRTPVAGQWKVLCDCCLGPQGHHIAISLSTSSSSGLRLKRTHFITPQMVKETFPQDMRGLQLAESSKHVGPEFSFVLLPKERVVQVSIPPGPRVSVRLCHQLQLECEELSRPFHQQEIVPGGQTVKLPYEFLLPCLCIEAAYLQQDSVRRKECPFRNHPGVYGTDFWQSVEFADHSKQDQMVMALTLRCPVKPKASLCQRQSTSSPVPCEDLSNATVSESEGWYTLEKVDLHPQLCFKFSLDNSSHVECPHRSAPSWNTSADTWSQQLVLHFVSRMPAAFSAALCHPGIEFCELQPPIYTVSQPRGTNQVESELTVPLQSPGSCVLVWRSDVLFSHRQLLCPDVSHRHFGLVALGLLMGAALMGTILMVNGCGLRRPLTGPHQPRPVLLLYSADSAAQRRLVCALAELLREALGCDVILDLWEGARLAHVGPLPWLCGARMRVAQEQGTVLLLWSRGSHRLYRLWQADALDSARQVTQDPHDLFRAALSCLQREFGGGVGPPDPPAAILAYFGRLCSKRDIPQPLRMLRRYRLLRDLPGLLRALRTQPASAGDPDPDPDTSCWLRTALRLRAQRSLGSERSHHHLRGRLELCRQLQREAARPDPTLG</sequence>
<dbReference type="OrthoDB" id="9894203at2759"/>
<evidence type="ECO:0000256" key="8">
    <source>
        <dbReference type="ARBA" id="ARBA00023170"/>
    </source>
</evidence>
<name>F7DWV9_ORNAN</name>
<gene>
    <name evidence="13" type="primary">IL17RE</name>
</gene>
<dbReference type="PROSITE" id="PS51534">
    <property type="entry name" value="SEFIR"/>
    <property type="match status" value="1"/>
</dbReference>
<dbReference type="Ensembl" id="ENSOANT00000007064.2">
    <property type="protein sequence ID" value="ENSOANP00000007062.2"/>
    <property type="gene ID" value="ENSOANG00000004459.2"/>
</dbReference>
<evidence type="ECO:0000313" key="14">
    <source>
        <dbReference type="Proteomes" id="UP000002279"/>
    </source>
</evidence>
<dbReference type="PANTHER" id="PTHR15583">
    <property type="entry name" value="INTERLEUKIN-17 RECEPTOR"/>
    <property type="match status" value="1"/>
</dbReference>
<organism evidence="13 14">
    <name type="scientific">Ornithorhynchus anatinus</name>
    <name type="common">Duckbill platypus</name>
    <dbReference type="NCBI Taxonomy" id="9258"/>
    <lineage>
        <taxon>Eukaryota</taxon>
        <taxon>Metazoa</taxon>
        <taxon>Chordata</taxon>
        <taxon>Craniata</taxon>
        <taxon>Vertebrata</taxon>
        <taxon>Euteleostomi</taxon>
        <taxon>Mammalia</taxon>
        <taxon>Monotremata</taxon>
        <taxon>Ornithorhynchidae</taxon>
        <taxon>Ornithorhynchus</taxon>
    </lineage>
</organism>
<comment type="subcellular location">
    <subcellularLocation>
        <location evidence="1">Cell membrane</location>
        <topology evidence="1">Single-pass membrane protein</topology>
    </subcellularLocation>
    <subcellularLocation>
        <location evidence="2">Membrane</location>
        <topology evidence="2">Single-pass type I membrane protein</topology>
    </subcellularLocation>
</comment>
<dbReference type="InterPro" id="IPR013568">
    <property type="entry name" value="SEFIR_dom"/>
</dbReference>
<accession>F7DWV9</accession>
<evidence type="ECO:0000256" key="5">
    <source>
        <dbReference type="ARBA" id="ARBA00022729"/>
    </source>
</evidence>
<dbReference type="GeneID" id="100080823"/>
<dbReference type="Bgee" id="ENSOANG00000004459">
    <property type="expression patterns" value="Expressed in endometrium and 4 other cell types or tissues"/>
</dbReference>
<dbReference type="GeneTree" id="ENSGT00940000161421"/>
<keyword evidence="14" id="KW-1185">Reference proteome</keyword>
<dbReference type="STRING" id="9258.ENSOANP00000007062"/>
<dbReference type="OMA" id="CPDVSNR"/>
<dbReference type="HOGENOM" id="CLU_026094_1_0_1"/>
<evidence type="ECO:0000256" key="7">
    <source>
        <dbReference type="ARBA" id="ARBA00023136"/>
    </source>
</evidence>
<feature type="signal peptide" evidence="11">
    <location>
        <begin position="1"/>
        <end position="22"/>
    </location>
</feature>
<proteinExistence type="predicted"/>
<feature type="domain" description="SEFIR" evidence="12">
    <location>
        <begin position="497"/>
        <end position="655"/>
    </location>
</feature>
<reference evidence="13" key="2">
    <citation type="submission" date="2025-08" db="UniProtKB">
        <authorList>
            <consortium name="Ensembl"/>
        </authorList>
    </citation>
    <scope>IDENTIFICATION</scope>
    <source>
        <strain evidence="13">Glennie</strain>
    </source>
</reference>
<dbReference type="InterPro" id="IPR039465">
    <property type="entry name" value="IL-17_rcpt-like"/>
</dbReference>
<reference evidence="13 14" key="1">
    <citation type="journal article" date="2008" name="Nature">
        <title>Genome analysis of the platypus reveals unique signatures of evolution.</title>
        <authorList>
            <person name="Warren W.C."/>
            <person name="Hillier L.W."/>
            <person name="Marshall Graves J.A."/>
            <person name="Birney E."/>
            <person name="Ponting C.P."/>
            <person name="Grutzner F."/>
            <person name="Belov K."/>
            <person name="Miller W."/>
            <person name="Clarke L."/>
            <person name="Chinwalla A.T."/>
            <person name="Yang S.P."/>
            <person name="Heger A."/>
            <person name="Locke D.P."/>
            <person name="Miethke P."/>
            <person name="Waters P.D."/>
            <person name="Veyrunes F."/>
            <person name="Fulton L."/>
            <person name="Fulton B."/>
            <person name="Graves T."/>
            <person name="Wallis J."/>
            <person name="Puente X.S."/>
            <person name="Lopez-Otin C."/>
            <person name="Ordonez G.R."/>
            <person name="Eichler E.E."/>
            <person name="Chen L."/>
            <person name="Cheng Z."/>
            <person name="Deakin J.E."/>
            <person name="Alsop A."/>
            <person name="Thompson K."/>
            <person name="Kirby P."/>
            <person name="Papenfuss A.T."/>
            <person name="Wakefield M.J."/>
            <person name="Olender T."/>
            <person name="Lancet D."/>
            <person name="Huttley G.A."/>
            <person name="Smit A.F."/>
            <person name="Pask A."/>
            <person name="Temple-Smith P."/>
            <person name="Batzer M.A."/>
            <person name="Walker J.A."/>
            <person name="Konkel M.K."/>
            <person name="Harris R.S."/>
            <person name="Whittington C.M."/>
            <person name="Wong E.S."/>
            <person name="Gemmell N.J."/>
            <person name="Buschiazzo E."/>
            <person name="Vargas Jentzsch I.M."/>
            <person name="Merkel A."/>
            <person name="Schmitz J."/>
            <person name="Zemann A."/>
            <person name="Churakov G."/>
            <person name="Kriegs J.O."/>
            <person name="Brosius J."/>
            <person name="Murchison E.P."/>
            <person name="Sachidanandam R."/>
            <person name="Smith C."/>
            <person name="Hannon G.J."/>
            <person name="Tsend-Ayush E."/>
            <person name="McMillan D."/>
            <person name="Attenborough R."/>
            <person name="Rens W."/>
            <person name="Ferguson-Smith M."/>
            <person name="Lefevre C.M."/>
            <person name="Sharp J.A."/>
            <person name="Nicholas K.R."/>
            <person name="Ray D.A."/>
            <person name="Kube M."/>
            <person name="Reinhardt R."/>
            <person name="Pringle T.H."/>
            <person name="Taylor J."/>
            <person name="Jones R.C."/>
            <person name="Nixon B."/>
            <person name="Dacheux J.L."/>
            <person name="Niwa H."/>
            <person name="Sekita Y."/>
            <person name="Huang X."/>
            <person name="Stark A."/>
            <person name="Kheradpour P."/>
            <person name="Kellis M."/>
            <person name="Flicek P."/>
            <person name="Chen Y."/>
            <person name="Webber C."/>
            <person name="Hardison R."/>
            <person name="Nelson J."/>
            <person name="Hallsworth-Pepin K."/>
            <person name="Delehaunty K."/>
            <person name="Markovic C."/>
            <person name="Minx P."/>
            <person name="Feng Y."/>
            <person name="Kremitzki C."/>
            <person name="Mitreva M."/>
            <person name="Glasscock J."/>
            <person name="Wylie T."/>
            <person name="Wohldmann P."/>
            <person name="Thiru P."/>
            <person name="Nhan M.N."/>
            <person name="Pohl C.S."/>
            <person name="Smith S.M."/>
            <person name="Hou S."/>
            <person name="Nefedov M."/>
            <person name="de Jong P.J."/>
            <person name="Renfree M.B."/>
            <person name="Mardis E.R."/>
            <person name="Wilson R.K."/>
        </authorList>
    </citation>
    <scope>NUCLEOTIDE SEQUENCE [LARGE SCALE GENOMIC DNA]</scope>
    <source>
        <strain evidence="13 14">Glennie</strain>
    </source>
</reference>
<dbReference type="PANTHER" id="PTHR15583:SF5">
    <property type="entry name" value="INTERLEUKIN-17 RECEPTOR E"/>
    <property type="match status" value="1"/>
</dbReference>
<keyword evidence="4" id="KW-0812">Transmembrane</keyword>
<evidence type="ECO:0000256" key="1">
    <source>
        <dbReference type="ARBA" id="ARBA00004162"/>
    </source>
</evidence>
<reference evidence="13" key="3">
    <citation type="submission" date="2025-09" db="UniProtKB">
        <authorList>
            <consortium name="Ensembl"/>
        </authorList>
    </citation>
    <scope>IDENTIFICATION</scope>
    <source>
        <strain evidence="13">Glennie</strain>
    </source>
</reference>
<dbReference type="Gene3D" id="3.40.50.11530">
    <property type="match status" value="1"/>
</dbReference>
<dbReference type="Pfam" id="PF08357">
    <property type="entry name" value="SEFIR"/>
    <property type="match status" value="1"/>
</dbReference>
<keyword evidence="7" id="KW-0472">Membrane</keyword>
<dbReference type="Pfam" id="PF15037">
    <property type="entry name" value="IL17_R_N"/>
    <property type="match status" value="1"/>
</dbReference>
<dbReference type="FunCoup" id="F7DWV9">
    <property type="interactions" value="673"/>
</dbReference>
<keyword evidence="8" id="KW-0675">Receptor</keyword>
<dbReference type="InParanoid" id="F7DWV9"/>
<dbReference type="GO" id="GO:0005886">
    <property type="term" value="C:plasma membrane"/>
    <property type="evidence" value="ECO:0007669"/>
    <property type="project" value="UniProtKB-SubCell"/>
</dbReference>
<dbReference type="CTD" id="132014"/>
<protein>
    <submittedName>
        <fullName evidence="13">Interleukin 17 receptor E</fullName>
    </submittedName>
</protein>
<dbReference type="KEGG" id="oaa:100080823"/>
<dbReference type="InterPro" id="IPR027841">
    <property type="entry name" value="IL-17_rcpt_C/E_N"/>
</dbReference>
<evidence type="ECO:0000256" key="2">
    <source>
        <dbReference type="ARBA" id="ARBA00004479"/>
    </source>
</evidence>